<dbReference type="Gene3D" id="3.40.50.300">
    <property type="entry name" value="P-loop containing nucleotide triphosphate hydrolases"/>
    <property type="match status" value="1"/>
</dbReference>
<dbReference type="CDD" id="cd18113">
    <property type="entry name" value="ATP-synt_F1_alpha_C"/>
    <property type="match status" value="1"/>
</dbReference>
<comment type="catalytic activity">
    <reaction evidence="12">
        <text>ATP + H2O + 4 H(+)(in) = ADP + phosphate + 5 H(+)(out)</text>
        <dbReference type="Rhea" id="RHEA:57720"/>
        <dbReference type="ChEBI" id="CHEBI:15377"/>
        <dbReference type="ChEBI" id="CHEBI:15378"/>
        <dbReference type="ChEBI" id="CHEBI:30616"/>
        <dbReference type="ChEBI" id="CHEBI:43474"/>
        <dbReference type="ChEBI" id="CHEBI:456216"/>
        <dbReference type="EC" id="7.1.2.2"/>
    </reaction>
</comment>
<sequence>MMTELSIRPEEIRDALDGYVQSYEPGTASREEVGRVVDASDGIAHVEGLPSAMTNELLQFEDGTLGIALNLDVHDIGVVILGEFGGIEEGQEVKRTGEVLSVPVGDAFLGRVVDPLGQPIDGLGDIQSDTRRELELQAPNVVSRKSVHQPLMTGIKAIDSMTPIGRGQRQLIIGDRKTGKTTIATDTIINQKQNWETGDPEKQVRCIYVAVGQKNSTVAEVKGTLEEAGAMEYTTIVNAPAGDPAGFKYLAPFTGSAIGQHWMYDGKHVLIVFDDLSKQAEAYRAMSLLLRRPPGREAYPGDVFYLHSRLLERCAKLNDELGAGSMTGLPIIETKAGDVSAYIPTNVISITDGQIFLQADLFNSNQRPAVDVGVSVSRVGGAAMTKAMKAVTGSIKVDLAQYREMQAFAMFASDLDAASRHQLARGERLMAMFKQPQNDPFPMEEQVVTIWAGTTGKFDDVPVDDVQRFESEWLDFLRHNDSGLLDAIRETTKLDDDGKNKLEDHMKAFKQQFQPTEDRGGEGSERHDEITQDQIDQAKIVKQG</sequence>
<keyword evidence="4 12" id="KW-1003">Cell membrane</keyword>
<reference evidence="18" key="1">
    <citation type="journal article" date="2019" name="Int. J. Syst. Evol. Microbiol.">
        <title>The Global Catalogue of Microorganisms (GCM) 10K type strain sequencing project: providing services to taxonomists for standard genome sequencing and annotation.</title>
        <authorList>
            <consortium name="The Broad Institute Genomics Platform"/>
            <consortium name="The Broad Institute Genome Sequencing Center for Infectious Disease"/>
            <person name="Wu L."/>
            <person name="Ma J."/>
        </authorList>
    </citation>
    <scope>NUCLEOTIDE SEQUENCE [LARGE SCALE GENOMIC DNA]</scope>
    <source>
        <strain evidence="18">NBRC 110608</strain>
    </source>
</reference>
<feature type="domain" description="ATPase F1/V1/A1 complex alpha/beta subunit nucleotide-binding" evidence="14">
    <location>
        <begin position="154"/>
        <end position="377"/>
    </location>
</feature>
<dbReference type="SUPFAM" id="SSF50615">
    <property type="entry name" value="N-terminal domain of alpha and beta subunits of F1 ATP synthase"/>
    <property type="match status" value="1"/>
</dbReference>
<evidence type="ECO:0000256" key="2">
    <source>
        <dbReference type="ARBA" id="ARBA00008936"/>
    </source>
</evidence>
<evidence type="ECO:0000256" key="10">
    <source>
        <dbReference type="ARBA" id="ARBA00023196"/>
    </source>
</evidence>
<feature type="region of interest" description="Disordered" evidence="13">
    <location>
        <begin position="510"/>
        <end position="544"/>
    </location>
</feature>
<keyword evidence="6 12" id="KW-0067">ATP-binding</keyword>
<dbReference type="PANTHER" id="PTHR48082">
    <property type="entry name" value="ATP SYNTHASE SUBUNIT ALPHA, MITOCHONDRIAL"/>
    <property type="match status" value="1"/>
</dbReference>
<evidence type="ECO:0000256" key="5">
    <source>
        <dbReference type="ARBA" id="ARBA00022741"/>
    </source>
</evidence>
<keyword evidence="3 12" id="KW-0813">Transport</keyword>
<feature type="domain" description="ATP synthase alpha subunit C-terminal" evidence="15">
    <location>
        <begin position="385"/>
        <end position="509"/>
    </location>
</feature>
<keyword evidence="12" id="KW-0375">Hydrogen ion transport</keyword>
<dbReference type="InterPro" id="IPR036121">
    <property type="entry name" value="ATPase_F1/V1/A1_a/bsu_N_sf"/>
</dbReference>
<evidence type="ECO:0000256" key="4">
    <source>
        <dbReference type="ARBA" id="ARBA00022475"/>
    </source>
</evidence>
<keyword evidence="8 12" id="KW-0406">Ion transport</keyword>
<dbReference type="PROSITE" id="PS00152">
    <property type="entry name" value="ATPASE_ALPHA_BETA"/>
    <property type="match status" value="1"/>
</dbReference>
<accession>A0ABM8H8M4</accession>
<dbReference type="InterPro" id="IPR033732">
    <property type="entry name" value="ATP_synth_F1_a_nt-bd_dom"/>
</dbReference>
<evidence type="ECO:0000256" key="7">
    <source>
        <dbReference type="ARBA" id="ARBA00022967"/>
    </source>
</evidence>
<evidence type="ECO:0000256" key="9">
    <source>
        <dbReference type="ARBA" id="ARBA00023136"/>
    </source>
</evidence>
<name>A0ABM8H8M4_9MICO</name>
<dbReference type="Pfam" id="PF00006">
    <property type="entry name" value="ATP-synt_ab"/>
    <property type="match status" value="1"/>
</dbReference>
<organism evidence="17 18">
    <name type="scientific">Barrientosiimonas endolithica</name>
    <dbReference type="NCBI Taxonomy" id="1535208"/>
    <lineage>
        <taxon>Bacteria</taxon>
        <taxon>Bacillati</taxon>
        <taxon>Actinomycetota</taxon>
        <taxon>Actinomycetes</taxon>
        <taxon>Micrococcales</taxon>
        <taxon>Dermacoccaceae</taxon>
        <taxon>Barrientosiimonas</taxon>
    </lineage>
</organism>
<evidence type="ECO:0000256" key="8">
    <source>
        <dbReference type="ARBA" id="ARBA00023065"/>
    </source>
</evidence>
<dbReference type="InterPro" id="IPR020003">
    <property type="entry name" value="ATPase_a/bsu_AS"/>
</dbReference>
<proteinExistence type="inferred from homology"/>
<dbReference type="InterPro" id="IPR000793">
    <property type="entry name" value="ATP_synth_asu_C"/>
</dbReference>
<evidence type="ECO:0000256" key="12">
    <source>
        <dbReference type="HAMAP-Rule" id="MF_01346"/>
    </source>
</evidence>
<evidence type="ECO:0000259" key="16">
    <source>
        <dbReference type="Pfam" id="PF02874"/>
    </source>
</evidence>
<dbReference type="Pfam" id="PF00306">
    <property type="entry name" value="ATP-synt_ab_C"/>
    <property type="match status" value="1"/>
</dbReference>
<dbReference type="Gene3D" id="1.20.150.20">
    <property type="entry name" value="ATP synthase alpha/beta chain, C-terminal domain"/>
    <property type="match status" value="1"/>
</dbReference>
<comment type="similarity">
    <text evidence="2 12">Belongs to the ATPase alpha/beta chains family.</text>
</comment>
<dbReference type="InterPro" id="IPR000194">
    <property type="entry name" value="ATPase_F1/V1/A1_a/bsu_nucl-bd"/>
</dbReference>
<keyword evidence="9 12" id="KW-0472">Membrane</keyword>
<dbReference type="PANTHER" id="PTHR48082:SF2">
    <property type="entry name" value="ATP SYNTHASE SUBUNIT ALPHA, MITOCHONDRIAL"/>
    <property type="match status" value="1"/>
</dbReference>
<dbReference type="InterPro" id="IPR023366">
    <property type="entry name" value="ATP_synth_asu-like_sf"/>
</dbReference>
<evidence type="ECO:0000256" key="6">
    <source>
        <dbReference type="ARBA" id="ARBA00022840"/>
    </source>
</evidence>
<gene>
    <name evidence="12 17" type="primary">atpA</name>
    <name evidence="17" type="ORF">GCM10025872_09000</name>
</gene>
<dbReference type="InterPro" id="IPR038376">
    <property type="entry name" value="ATP_synth_asu_C_sf"/>
</dbReference>
<feature type="site" description="Required for activity" evidence="12">
    <location>
        <position position="375"/>
    </location>
</feature>
<dbReference type="InterPro" id="IPR005294">
    <property type="entry name" value="ATP_synth_F1_asu"/>
</dbReference>
<dbReference type="HAMAP" id="MF_01346">
    <property type="entry name" value="ATP_synth_alpha_bact"/>
    <property type="match status" value="1"/>
</dbReference>
<protein>
    <recommendedName>
        <fullName evidence="12">ATP synthase subunit alpha</fullName>
        <ecNumber evidence="12">7.1.2.2</ecNumber>
    </recommendedName>
    <alternativeName>
        <fullName evidence="12">ATP synthase F1 sector subunit alpha</fullName>
    </alternativeName>
    <alternativeName>
        <fullName evidence="12">F-ATPase subunit alpha</fullName>
    </alternativeName>
</protein>
<comment type="subcellular location">
    <subcellularLocation>
        <location evidence="12">Cell membrane</location>
        <topology evidence="12">Peripheral membrane protein</topology>
    </subcellularLocation>
    <subcellularLocation>
        <location evidence="1">Membrane</location>
    </subcellularLocation>
</comment>
<feature type="domain" description="ATPase F1/V1/A1 complex alpha/beta subunit N-terminal" evidence="16">
    <location>
        <begin position="31"/>
        <end position="97"/>
    </location>
</feature>
<evidence type="ECO:0000256" key="3">
    <source>
        <dbReference type="ARBA" id="ARBA00022448"/>
    </source>
</evidence>
<keyword evidence="11 12" id="KW-0066">ATP synthesis</keyword>
<evidence type="ECO:0000256" key="1">
    <source>
        <dbReference type="ARBA" id="ARBA00004370"/>
    </source>
</evidence>
<dbReference type="SUPFAM" id="SSF52540">
    <property type="entry name" value="P-loop containing nucleoside triphosphate hydrolases"/>
    <property type="match status" value="1"/>
</dbReference>
<dbReference type="EC" id="7.1.2.2" evidence="12"/>
<keyword evidence="5 12" id="KW-0547">Nucleotide-binding</keyword>
<dbReference type="Gene3D" id="2.40.30.20">
    <property type="match status" value="1"/>
</dbReference>
<evidence type="ECO:0000313" key="17">
    <source>
        <dbReference type="EMBL" id="BDZ57243.1"/>
    </source>
</evidence>
<evidence type="ECO:0000259" key="15">
    <source>
        <dbReference type="Pfam" id="PF00306"/>
    </source>
</evidence>
<dbReference type="CDD" id="cd18116">
    <property type="entry name" value="ATP-synt_F1_alpha_N"/>
    <property type="match status" value="1"/>
</dbReference>
<feature type="binding site" evidence="12">
    <location>
        <begin position="174"/>
        <end position="181"/>
    </location>
    <ligand>
        <name>ATP</name>
        <dbReference type="ChEBI" id="CHEBI:30616"/>
    </ligand>
</feature>
<dbReference type="NCBIfam" id="TIGR00962">
    <property type="entry name" value="atpA"/>
    <property type="match status" value="1"/>
</dbReference>
<keyword evidence="7 12" id="KW-1278">Translocase</keyword>
<keyword evidence="10 12" id="KW-0139">CF(1)</keyword>
<comment type="function">
    <text evidence="12">Produces ATP from ADP in the presence of a proton gradient across the membrane. The alpha chain is a regulatory subunit.</text>
</comment>
<evidence type="ECO:0000259" key="14">
    <source>
        <dbReference type="Pfam" id="PF00006"/>
    </source>
</evidence>
<dbReference type="Proteomes" id="UP001321421">
    <property type="component" value="Chromosome"/>
</dbReference>
<dbReference type="CDD" id="cd01132">
    <property type="entry name" value="F1-ATPase_alpha_CD"/>
    <property type="match status" value="1"/>
</dbReference>
<feature type="compositionally biased region" description="Basic and acidic residues" evidence="13">
    <location>
        <begin position="516"/>
        <end position="530"/>
    </location>
</feature>
<dbReference type="SUPFAM" id="SSF47917">
    <property type="entry name" value="C-terminal domain of alpha and beta subunits of F1 ATP synthase"/>
    <property type="match status" value="1"/>
</dbReference>
<keyword evidence="18" id="KW-1185">Reference proteome</keyword>
<evidence type="ECO:0000313" key="18">
    <source>
        <dbReference type="Proteomes" id="UP001321421"/>
    </source>
</evidence>
<evidence type="ECO:0000256" key="13">
    <source>
        <dbReference type="SAM" id="MobiDB-lite"/>
    </source>
</evidence>
<evidence type="ECO:0000256" key="11">
    <source>
        <dbReference type="ARBA" id="ARBA00023310"/>
    </source>
</evidence>
<dbReference type="EMBL" id="AP027735">
    <property type="protein sequence ID" value="BDZ57243.1"/>
    <property type="molecule type" value="Genomic_DNA"/>
</dbReference>
<dbReference type="Pfam" id="PF02874">
    <property type="entry name" value="ATP-synt_ab_N"/>
    <property type="match status" value="1"/>
</dbReference>
<dbReference type="NCBIfam" id="NF009884">
    <property type="entry name" value="PRK13343.1"/>
    <property type="match status" value="1"/>
</dbReference>
<dbReference type="InterPro" id="IPR027417">
    <property type="entry name" value="P-loop_NTPase"/>
</dbReference>
<dbReference type="InterPro" id="IPR004100">
    <property type="entry name" value="ATPase_F1/V1/A1_a/bsu_N"/>
</dbReference>